<dbReference type="GO" id="GO:0005524">
    <property type="term" value="F:ATP binding"/>
    <property type="evidence" value="ECO:0007669"/>
    <property type="project" value="UniProtKB-KW"/>
</dbReference>
<evidence type="ECO:0000256" key="4">
    <source>
        <dbReference type="ARBA" id="ARBA00023125"/>
    </source>
</evidence>
<evidence type="ECO:0000313" key="7">
    <source>
        <dbReference type="EMBL" id="EPY24978.1"/>
    </source>
</evidence>
<dbReference type="SMART" id="SM00533">
    <property type="entry name" value="MUTSd"/>
    <property type="match status" value="1"/>
</dbReference>
<dbReference type="Gene3D" id="3.40.50.300">
    <property type="entry name" value="P-loop containing nucleotide triphosphate hydrolases"/>
    <property type="match status" value="1"/>
</dbReference>
<keyword evidence="4" id="KW-0238">DNA-binding</keyword>
<evidence type="ECO:0000256" key="1">
    <source>
        <dbReference type="ARBA" id="ARBA00006271"/>
    </source>
</evidence>
<dbReference type="Pfam" id="PF00488">
    <property type="entry name" value="MutS_V"/>
    <property type="match status" value="1"/>
</dbReference>
<evidence type="ECO:0000256" key="3">
    <source>
        <dbReference type="ARBA" id="ARBA00022840"/>
    </source>
</evidence>
<dbReference type="SUPFAM" id="SSF52540">
    <property type="entry name" value="P-loop containing nucleoside triphosphate hydrolases"/>
    <property type="match status" value="1"/>
</dbReference>
<dbReference type="SUPFAM" id="SSF48334">
    <property type="entry name" value="DNA repair protein MutS, domain III"/>
    <property type="match status" value="1"/>
</dbReference>
<feature type="compositionally biased region" description="Polar residues" evidence="5">
    <location>
        <begin position="262"/>
        <end position="279"/>
    </location>
</feature>
<dbReference type="InterPro" id="IPR045076">
    <property type="entry name" value="MutS"/>
</dbReference>
<keyword evidence="2" id="KW-0547">Nucleotide-binding</keyword>
<organism evidence="7 8">
    <name type="scientific">Strigomonas culicis</name>
    <dbReference type="NCBI Taxonomy" id="28005"/>
    <lineage>
        <taxon>Eukaryota</taxon>
        <taxon>Discoba</taxon>
        <taxon>Euglenozoa</taxon>
        <taxon>Kinetoplastea</taxon>
        <taxon>Metakinetoplastina</taxon>
        <taxon>Trypanosomatida</taxon>
        <taxon>Trypanosomatidae</taxon>
        <taxon>Strigomonadinae</taxon>
        <taxon>Strigomonas</taxon>
    </lineage>
</organism>
<keyword evidence="3" id="KW-0067">ATP-binding</keyword>
<dbReference type="InterPro" id="IPR007696">
    <property type="entry name" value="DNA_mismatch_repair_MutS_core"/>
</dbReference>
<dbReference type="GO" id="GO:0032301">
    <property type="term" value="C:MutSalpha complex"/>
    <property type="evidence" value="ECO:0007669"/>
    <property type="project" value="TreeGrafter"/>
</dbReference>
<proteinExistence type="inferred from homology"/>
<dbReference type="PIRSF" id="PIRSF005813">
    <property type="entry name" value="MSH2"/>
    <property type="match status" value="1"/>
</dbReference>
<dbReference type="PANTHER" id="PTHR11361:SF148">
    <property type="entry name" value="DNA MISMATCH REPAIR PROTEIN MSH6"/>
    <property type="match status" value="1"/>
</dbReference>
<accession>S9U7W3</accession>
<keyword evidence="8" id="KW-1185">Reference proteome</keyword>
<comment type="similarity">
    <text evidence="1">Belongs to the DNA mismatch repair MutS family.</text>
</comment>
<reference evidence="7 8" key="1">
    <citation type="journal article" date="2013" name="PLoS ONE">
        <title>Predicting the Proteins of Angomonas deanei, Strigomonas culicis and Their Respective Endosymbionts Reveals New Aspects of the Trypanosomatidae Family.</title>
        <authorList>
            <person name="Motta M.C."/>
            <person name="Martins A.C."/>
            <person name="de Souza S.S."/>
            <person name="Catta-Preta C.M."/>
            <person name="Silva R."/>
            <person name="Klein C.C."/>
            <person name="de Almeida L.G."/>
            <person name="de Lima Cunha O."/>
            <person name="Ciapina L.P."/>
            <person name="Brocchi M."/>
            <person name="Colabardini A.C."/>
            <person name="de Araujo Lima B."/>
            <person name="Machado C.R."/>
            <person name="de Almeida Soares C.M."/>
            <person name="Probst C.M."/>
            <person name="de Menezes C.B."/>
            <person name="Thompson C.E."/>
            <person name="Bartholomeu D.C."/>
            <person name="Gradia D.F."/>
            <person name="Pavoni D.P."/>
            <person name="Grisard E.C."/>
            <person name="Fantinatti-Garboggini F."/>
            <person name="Marchini F.K."/>
            <person name="Rodrigues-Luiz G.F."/>
            <person name="Wagner G."/>
            <person name="Goldman G.H."/>
            <person name="Fietto J.L."/>
            <person name="Elias M.C."/>
            <person name="Goldman M.H."/>
            <person name="Sagot M.F."/>
            <person name="Pereira M."/>
            <person name="Stoco P.H."/>
            <person name="de Mendonca-Neto R.P."/>
            <person name="Teixeira S.M."/>
            <person name="Maciel T.E."/>
            <person name="de Oliveira Mendes T.A."/>
            <person name="Urmenyi T.P."/>
            <person name="de Souza W."/>
            <person name="Schenkman S."/>
            <person name="de Vasconcelos A.T."/>
        </authorList>
    </citation>
    <scope>NUCLEOTIDE SEQUENCE [LARGE SCALE GENOMIC DNA]</scope>
</reference>
<feature type="compositionally biased region" description="Low complexity" evidence="5">
    <location>
        <begin position="252"/>
        <end position="261"/>
    </location>
</feature>
<dbReference type="GO" id="GO:0006298">
    <property type="term" value="P:mismatch repair"/>
    <property type="evidence" value="ECO:0007669"/>
    <property type="project" value="InterPro"/>
</dbReference>
<dbReference type="InterPro" id="IPR036187">
    <property type="entry name" value="DNA_mismatch_repair_MutS_sf"/>
</dbReference>
<dbReference type="Gene3D" id="1.10.1420.10">
    <property type="match status" value="2"/>
</dbReference>
<dbReference type="AlphaFoldDB" id="S9U7W3"/>
<evidence type="ECO:0000256" key="5">
    <source>
        <dbReference type="SAM" id="MobiDB-lite"/>
    </source>
</evidence>
<dbReference type="FunFam" id="3.40.50.300:FF:003151">
    <property type="entry name" value="Mismatch repair protein MSH8, putative"/>
    <property type="match status" value="1"/>
</dbReference>
<sequence>MVYHCPCGTAEEVALLRRSGGDAAAATADLPHMKPEQLFSDATLRSVSTLLQQLHPKEVIVSKPDPLSKLHVQAVHKLTEWIESDGFSVEAVGDRATASFVLDGLAGRSAAAHLLATYVSSLRQGGDVSVLSDAVFYDAHLSELPGAVKAEAAPARPALPAAASLLAWERRHDMGMVLDTNTISNLEVVANLQDGSEKHSLQLYLNHCATHSGRRLFRAWLLRPASTARVIEARQQCVQFLIDHHLSGALGSSSQGGESASPPTAGSQSAMSVASTPSDSLKRRRSGGGADLDGGDVLGQFQSLAGIDFERYLSRLADMKADAAAGVAFVDPMVRYNKDLSIILAFIQAAVDMVEWASVLAARVGALPHAAPPLLLELLGHLTGARASLQAIIALFDREEAERTGLLVPARGTAPDYDAAVERLRDLEQQLHGARRKAQADLFRGAEVSFANVGKDLFLFEVAAADAPSVTPRGLVERTRTGKSVRYIDNALAALIEAHKAATATKSAALLAVLRQVAARICDHCPTLYEACSALSYLDCLMNLSRLAQRWERWGMPRLVAAGPEGAAAAVIRGRALVHPLLQTGRDRPAVPNSVQLDGATGRVLVLTGPNMAGKSTLMRTVAVNVLLAQLGGPVCGEGLALAPVDRIFTRIGARDASHKGHSTLYVELSETAELLTHATRRSLCLVDELGRGTSTHDGMAIAYATLQALQGMDGGVAPLTIFSTHYHSIALEQARRGGAVAAPSGGAPARVQLGYMDFALTADAHAAASEEATPTVTFLYQLVTGVCDRSYGVEVARMAGIPERLVREASGLSAQLAQQTALHEDLHAVSALLQS</sequence>
<evidence type="ECO:0000313" key="8">
    <source>
        <dbReference type="Proteomes" id="UP000015354"/>
    </source>
</evidence>
<dbReference type="OrthoDB" id="10252754at2759"/>
<feature type="domain" description="DNA mismatch repair proteins mutS family" evidence="6">
    <location>
        <begin position="683"/>
        <end position="699"/>
    </location>
</feature>
<dbReference type="SMART" id="SM00534">
    <property type="entry name" value="MUTSac"/>
    <property type="match status" value="1"/>
</dbReference>
<dbReference type="PROSITE" id="PS00486">
    <property type="entry name" value="DNA_MISMATCH_REPAIR_2"/>
    <property type="match status" value="1"/>
</dbReference>
<comment type="caution">
    <text evidence="7">The sequence shown here is derived from an EMBL/GenBank/DDBJ whole genome shotgun (WGS) entry which is preliminary data.</text>
</comment>
<name>S9U7W3_9TRYP</name>
<gene>
    <name evidence="7" type="ORF">STCU_06909</name>
</gene>
<dbReference type="InterPro" id="IPR011184">
    <property type="entry name" value="DNA_mismatch_repair_Msh2"/>
</dbReference>
<protein>
    <submittedName>
        <fullName evidence="7">DNA mismatch repair protein MSH6</fullName>
    </submittedName>
</protein>
<dbReference type="InterPro" id="IPR027417">
    <property type="entry name" value="P-loop_NTPase"/>
</dbReference>
<dbReference type="GO" id="GO:0030983">
    <property type="term" value="F:mismatched DNA binding"/>
    <property type="evidence" value="ECO:0007669"/>
    <property type="project" value="InterPro"/>
</dbReference>
<dbReference type="Proteomes" id="UP000015354">
    <property type="component" value="Unassembled WGS sequence"/>
</dbReference>
<dbReference type="PANTHER" id="PTHR11361">
    <property type="entry name" value="DNA MISMATCH REPAIR PROTEIN MUTS FAMILY MEMBER"/>
    <property type="match status" value="1"/>
</dbReference>
<dbReference type="EMBL" id="ATMH01006909">
    <property type="protein sequence ID" value="EPY24978.1"/>
    <property type="molecule type" value="Genomic_DNA"/>
</dbReference>
<dbReference type="GO" id="GO:0140664">
    <property type="term" value="F:ATP-dependent DNA damage sensor activity"/>
    <property type="evidence" value="ECO:0007669"/>
    <property type="project" value="InterPro"/>
</dbReference>
<feature type="region of interest" description="Disordered" evidence="5">
    <location>
        <begin position="252"/>
        <end position="293"/>
    </location>
</feature>
<evidence type="ECO:0000256" key="2">
    <source>
        <dbReference type="ARBA" id="ARBA00022741"/>
    </source>
</evidence>
<evidence type="ECO:0000259" key="6">
    <source>
        <dbReference type="PROSITE" id="PS00486"/>
    </source>
</evidence>
<dbReference type="InterPro" id="IPR000432">
    <property type="entry name" value="DNA_mismatch_repair_MutS_C"/>
</dbReference>
<dbReference type="Pfam" id="PF05192">
    <property type="entry name" value="MutS_III"/>
    <property type="match status" value="1"/>
</dbReference>